<gene>
    <name evidence="2" type="ORF">VNI00_017649</name>
</gene>
<feature type="region of interest" description="Disordered" evidence="1">
    <location>
        <begin position="281"/>
        <end position="383"/>
    </location>
</feature>
<comment type="caution">
    <text evidence="2">The sequence shown here is derived from an EMBL/GenBank/DDBJ whole genome shotgun (WGS) entry which is preliminary data.</text>
</comment>
<dbReference type="Proteomes" id="UP001383192">
    <property type="component" value="Unassembled WGS sequence"/>
</dbReference>
<organism evidence="2 3">
    <name type="scientific">Paramarasmius palmivorus</name>
    <dbReference type="NCBI Taxonomy" id="297713"/>
    <lineage>
        <taxon>Eukaryota</taxon>
        <taxon>Fungi</taxon>
        <taxon>Dikarya</taxon>
        <taxon>Basidiomycota</taxon>
        <taxon>Agaricomycotina</taxon>
        <taxon>Agaricomycetes</taxon>
        <taxon>Agaricomycetidae</taxon>
        <taxon>Agaricales</taxon>
        <taxon>Marasmiineae</taxon>
        <taxon>Marasmiaceae</taxon>
        <taxon>Paramarasmius</taxon>
    </lineage>
</organism>
<name>A0AAW0B3T9_9AGAR</name>
<evidence type="ECO:0000313" key="2">
    <source>
        <dbReference type="EMBL" id="KAK7020707.1"/>
    </source>
</evidence>
<dbReference type="AlphaFoldDB" id="A0AAW0B3T9"/>
<sequence length="422" mass="47297">MLHCIVPKPGDLRHKGKRLGQNSNHIVKDGDCFTYKVDYVKGFIADPKGMIERSTIQDSTQAREPDFRERVMHRDQALTIIIVNNKSYPLLYPFCVLTEHKPPKKIVQWEKNATGCHAIHLFPHARHDPYISFMSQGLITKVDDVRNGLLVTKRLHTYLGQIGDGSSPIPNKYMTREDVKVSDHPSDQEKLQTYQETIHFHVMSIEHKYHHIELANMLSSKTEVWDGKIVRLPREEYSSSKVPDTIWDHHYGVVALCTFAEQDTEFMEFIKDVQAIYNEGGGPYMPELDTNQGNSDHSDDPHPGRRRGGGGSRGGGSGRGGSGKGGGSSKRSASGKRSSSGKGSEEGAAGPSGSRARQRSQQGVQKAKRRSENTPKHDWEGSKGIVSALWTWAGMIKASQEMEAQNMEVDRWRQEVQNPTEI</sequence>
<proteinExistence type="predicted"/>
<feature type="compositionally biased region" description="Gly residues" evidence="1">
    <location>
        <begin position="309"/>
        <end position="328"/>
    </location>
</feature>
<evidence type="ECO:0008006" key="4">
    <source>
        <dbReference type="Google" id="ProtNLM"/>
    </source>
</evidence>
<feature type="compositionally biased region" description="Low complexity" evidence="1">
    <location>
        <begin position="329"/>
        <end position="363"/>
    </location>
</feature>
<protein>
    <recommendedName>
        <fullName evidence="4">HNH nuclease domain-containing protein</fullName>
    </recommendedName>
</protein>
<keyword evidence="3" id="KW-1185">Reference proteome</keyword>
<evidence type="ECO:0000313" key="3">
    <source>
        <dbReference type="Proteomes" id="UP001383192"/>
    </source>
</evidence>
<evidence type="ECO:0000256" key="1">
    <source>
        <dbReference type="SAM" id="MobiDB-lite"/>
    </source>
</evidence>
<accession>A0AAW0B3T9</accession>
<dbReference type="EMBL" id="JAYKXP010000182">
    <property type="protein sequence ID" value="KAK7020707.1"/>
    <property type="molecule type" value="Genomic_DNA"/>
</dbReference>
<reference evidence="2 3" key="1">
    <citation type="submission" date="2024-01" db="EMBL/GenBank/DDBJ databases">
        <title>A draft genome for a cacao thread blight-causing isolate of Paramarasmius palmivorus.</title>
        <authorList>
            <person name="Baruah I.K."/>
            <person name="Bukari Y."/>
            <person name="Amoako-Attah I."/>
            <person name="Meinhardt L.W."/>
            <person name="Bailey B.A."/>
            <person name="Cohen S.P."/>
        </authorList>
    </citation>
    <scope>NUCLEOTIDE SEQUENCE [LARGE SCALE GENOMIC DNA]</scope>
    <source>
        <strain evidence="2 3">GH-12</strain>
    </source>
</reference>
<feature type="compositionally biased region" description="Basic and acidic residues" evidence="1">
    <location>
        <begin position="370"/>
        <end position="381"/>
    </location>
</feature>